<proteinExistence type="predicted"/>
<dbReference type="HOGENOM" id="CLU_2976837_0_0_5"/>
<organism evidence="1 2">
    <name type="scientific">Sinorhizobium fredii (strain USDA 257)</name>
    <dbReference type="NCBI Taxonomy" id="1185652"/>
    <lineage>
        <taxon>Bacteria</taxon>
        <taxon>Pseudomonadati</taxon>
        <taxon>Pseudomonadota</taxon>
        <taxon>Alphaproteobacteria</taxon>
        <taxon>Hyphomicrobiales</taxon>
        <taxon>Rhizobiaceae</taxon>
        <taxon>Sinorhizobium/Ensifer group</taxon>
        <taxon>Sinorhizobium</taxon>
    </lineage>
</organism>
<dbReference type="PATRIC" id="fig|1185652.3.peg.1726"/>
<reference evidence="1 2" key="1">
    <citation type="journal article" date="2012" name="J. Bacteriol.">
        <title>Complete genome sequence of the broad-host-range strain Sinorhizobium fredii USDA257.</title>
        <authorList>
            <person name="Schuldes J."/>
            <person name="Rodriguez Orbegoso M."/>
            <person name="Schmeisser C."/>
            <person name="Krishnan H.B."/>
            <person name="Daniel R."/>
            <person name="Streit W.R."/>
        </authorList>
    </citation>
    <scope>NUCLEOTIDE SEQUENCE [LARGE SCALE GENOMIC DNA]</scope>
    <source>
        <strain evidence="1 2">USDA 257</strain>
    </source>
</reference>
<evidence type="ECO:0000313" key="1">
    <source>
        <dbReference type="EMBL" id="AFL50251.1"/>
    </source>
</evidence>
<dbReference type="AlphaFoldDB" id="I3X2Z5"/>
<name>I3X2Z5_SINF2</name>
<dbReference type="Proteomes" id="UP000006180">
    <property type="component" value="Chromosome"/>
</dbReference>
<dbReference type="KEGG" id="sfd:USDA257_c16620"/>
<gene>
    <name evidence="1" type="ORF">USDA257_c16620</name>
</gene>
<dbReference type="EMBL" id="CP003563">
    <property type="protein sequence ID" value="AFL50251.1"/>
    <property type="molecule type" value="Genomic_DNA"/>
</dbReference>
<accession>I3X2Z5</accession>
<protein>
    <submittedName>
        <fullName evidence="1">Uncharacterized protein</fullName>
    </submittedName>
</protein>
<evidence type="ECO:0000313" key="2">
    <source>
        <dbReference type="Proteomes" id="UP000006180"/>
    </source>
</evidence>
<sequence>MLPPGAAIDFNFLPSSRQIMKSSVTDFLIGTHELIKNGRRLACGLAIETAPSRQMSSH</sequence>